<evidence type="ECO:0000256" key="9">
    <source>
        <dbReference type="ARBA" id="ARBA00023136"/>
    </source>
</evidence>
<evidence type="ECO:0000256" key="1">
    <source>
        <dbReference type="ARBA" id="ARBA00004651"/>
    </source>
</evidence>
<evidence type="ECO:0000256" key="8">
    <source>
        <dbReference type="ARBA" id="ARBA00023065"/>
    </source>
</evidence>
<keyword evidence="6" id="KW-0375">Hydrogen ion transport</keyword>
<proteinExistence type="inferred from homology"/>
<dbReference type="InterPro" id="IPR004878">
    <property type="entry name" value="Otopetrin"/>
</dbReference>
<keyword evidence="3" id="KW-0813">Transport</keyword>
<feature type="transmembrane region" description="Helical" evidence="12">
    <location>
        <begin position="316"/>
        <end position="339"/>
    </location>
</feature>
<keyword evidence="5 12" id="KW-0812">Transmembrane</keyword>
<keyword evidence="4" id="KW-1003">Cell membrane</keyword>
<keyword evidence="7 12" id="KW-1133">Transmembrane helix</keyword>
<accession>A0A8B8BAC5</accession>
<dbReference type="PANTHER" id="PTHR21522">
    <property type="entry name" value="PROTON CHANNEL OTOP"/>
    <property type="match status" value="1"/>
</dbReference>
<feature type="transmembrane region" description="Helical" evidence="12">
    <location>
        <begin position="193"/>
        <end position="216"/>
    </location>
</feature>
<feature type="compositionally biased region" description="Polar residues" evidence="11">
    <location>
        <begin position="1"/>
        <end position="10"/>
    </location>
</feature>
<dbReference type="OrthoDB" id="6429739at2759"/>
<feature type="transmembrane region" description="Helical" evidence="12">
    <location>
        <begin position="397"/>
        <end position="417"/>
    </location>
</feature>
<dbReference type="Pfam" id="PF03189">
    <property type="entry name" value="Otopetrin"/>
    <property type="match status" value="1"/>
</dbReference>
<evidence type="ECO:0000256" key="7">
    <source>
        <dbReference type="ARBA" id="ARBA00022989"/>
    </source>
</evidence>
<dbReference type="GeneID" id="111108399"/>
<reference evidence="14" key="1">
    <citation type="submission" date="2025-08" db="UniProtKB">
        <authorList>
            <consortium name="RefSeq"/>
        </authorList>
    </citation>
    <scope>IDENTIFICATION</scope>
    <source>
        <tissue evidence="14">Whole sample</tissue>
    </source>
</reference>
<evidence type="ECO:0000313" key="13">
    <source>
        <dbReference type="Proteomes" id="UP000694844"/>
    </source>
</evidence>
<feature type="transmembrane region" description="Helical" evidence="12">
    <location>
        <begin position="354"/>
        <end position="377"/>
    </location>
</feature>
<evidence type="ECO:0000256" key="3">
    <source>
        <dbReference type="ARBA" id="ARBA00022448"/>
    </source>
</evidence>
<dbReference type="AlphaFoldDB" id="A0A8B8BAC5"/>
<name>A0A8B8BAC5_CRAVI</name>
<sequence>MDVSTNNNGKLPSEGTHHNEGEPNSYNCVSMSSIHPTLVDGNGVLNNNMSTAKDLGGDALHIADPTKGNGPILLSVSLLLIAIPLIVFGSEWSNIAFQDKVEVVITMIVYFALGSLALIAFFFILIFNATADSNKSCFLQLGDFCKELNKIQLPKTNAGMIIRFLLFVLFASGYTFNTFTYAEHLHTDYVQPYLLTGYLAVSIFFIWAQVIVLIFLQYYNKKLSNGGKVLRTIIIITNVCSWLNAYFFESSEIFENRHETNTTTDLHHSDEKCFENIEILEIIFAPVTIEYTMMAIGFLFPAALEDVKYSRSWKMTLLISTCLIIYEASVFGFSLHVVLKCSKIDSSNGIPMEFTFYVVLVAILFAAMIGLLIAAIFLKRRSKLKRSNDNSLHIESFILLVTAFGNNLYHLLNLIAIVELESISLTHKIIACGQNILGLILAFLQTWFLMAIHRYEVTNEMIHGNDTDSGCTCHTKNSLKHSCIALAVMNFGLWTYGSIAEIREPVFTYLQQQYYTGPSWNVILKIIFPLTIFYRFHSSMDFLRLWLHFAKEDL</sequence>
<feature type="transmembrane region" description="Helical" evidence="12">
    <location>
        <begin position="519"/>
        <end position="536"/>
    </location>
</feature>
<evidence type="ECO:0000256" key="12">
    <source>
        <dbReference type="SAM" id="Phobius"/>
    </source>
</evidence>
<evidence type="ECO:0000256" key="10">
    <source>
        <dbReference type="ARBA" id="ARBA00023303"/>
    </source>
</evidence>
<dbReference type="GO" id="GO:0005886">
    <property type="term" value="C:plasma membrane"/>
    <property type="evidence" value="ECO:0007669"/>
    <property type="project" value="UniProtKB-SubCell"/>
</dbReference>
<comment type="similarity">
    <text evidence="2">Belongs to the otopetrin family.</text>
</comment>
<feature type="transmembrane region" description="Helical" evidence="12">
    <location>
        <begin position="160"/>
        <end position="181"/>
    </location>
</feature>
<dbReference type="KEGG" id="cvn:111108399"/>
<dbReference type="RefSeq" id="XP_022299961.1">
    <property type="nucleotide sequence ID" value="XM_022444253.1"/>
</dbReference>
<evidence type="ECO:0000256" key="2">
    <source>
        <dbReference type="ARBA" id="ARBA00006513"/>
    </source>
</evidence>
<keyword evidence="10" id="KW-0407">Ion channel</keyword>
<feature type="transmembrane region" description="Helical" evidence="12">
    <location>
        <begin position="483"/>
        <end position="499"/>
    </location>
</feature>
<dbReference type="GO" id="GO:0015252">
    <property type="term" value="F:proton channel activity"/>
    <property type="evidence" value="ECO:0007669"/>
    <property type="project" value="InterPro"/>
</dbReference>
<keyword evidence="13" id="KW-1185">Reference proteome</keyword>
<feature type="region of interest" description="Disordered" evidence="11">
    <location>
        <begin position="1"/>
        <end position="26"/>
    </location>
</feature>
<feature type="transmembrane region" description="Helical" evidence="12">
    <location>
        <begin position="104"/>
        <end position="127"/>
    </location>
</feature>
<comment type="subcellular location">
    <subcellularLocation>
        <location evidence="1">Cell membrane</location>
        <topology evidence="1">Multi-pass membrane protein</topology>
    </subcellularLocation>
</comment>
<feature type="transmembrane region" description="Helical" evidence="12">
    <location>
        <begin position="282"/>
        <end position="304"/>
    </location>
</feature>
<evidence type="ECO:0000256" key="5">
    <source>
        <dbReference type="ARBA" id="ARBA00022692"/>
    </source>
</evidence>
<keyword evidence="9 12" id="KW-0472">Membrane</keyword>
<gene>
    <name evidence="14" type="primary">LOC111108399</name>
</gene>
<organism evidence="13 14">
    <name type="scientific">Crassostrea virginica</name>
    <name type="common">Eastern oyster</name>
    <dbReference type="NCBI Taxonomy" id="6565"/>
    <lineage>
        <taxon>Eukaryota</taxon>
        <taxon>Metazoa</taxon>
        <taxon>Spiralia</taxon>
        <taxon>Lophotrochozoa</taxon>
        <taxon>Mollusca</taxon>
        <taxon>Bivalvia</taxon>
        <taxon>Autobranchia</taxon>
        <taxon>Pteriomorphia</taxon>
        <taxon>Ostreida</taxon>
        <taxon>Ostreoidea</taxon>
        <taxon>Ostreidae</taxon>
        <taxon>Crassostrea</taxon>
    </lineage>
</organism>
<evidence type="ECO:0000256" key="11">
    <source>
        <dbReference type="SAM" id="MobiDB-lite"/>
    </source>
</evidence>
<evidence type="ECO:0000256" key="6">
    <source>
        <dbReference type="ARBA" id="ARBA00022781"/>
    </source>
</evidence>
<feature type="transmembrane region" description="Helical" evidence="12">
    <location>
        <begin position="228"/>
        <end position="248"/>
    </location>
</feature>
<evidence type="ECO:0000256" key="4">
    <source>
        <dbReference type="ARBA" id="ARBA00022475"/>
    </source>
</evidence>
<evidence type="ECO:0000313" key="14">
    <source>
        <dbReference type="RefSeq" id="XP_022299961.1"/>
    </source>
</evidence>
<keyword evidence="8" id="KW-0406">Ion transport</keyword>
<dbReference type="PANTHER" id="PTHR21522:SF32">
    <property type="entry name" value="OTOPETRIN-2"/>
    <property type="match status" value="1"/>
</dbReference>
<protein>
    <submittedName>
        <fullName evidence="14">Uncharacterized protein LOC111108399 isoform X1</fullName>
    </submittedName>
</protein>
<feature type="transmembrane region" description="Helical" evidence="12">
    <location>
        <begin position="72"/>
        <end position="92"/>
    </location>
</feature>
<dbReference type="Proteomes" id="UP000694844">
    <property type="component" value="Chromosome 8"/>
</dbReference>
<feature type="transmembrane region" description="Helical" evidence="12">
    <location>
        <begin position="429"/>
        <end position="452"/>
    </location>
</feature>